<evidence type="ECO:0000313" key="2">
    <source>
        <dbReference type="Proteomes" id="UP000215224"/>
    </source>
</evidence>
<gene>
    <name evidence="1" type="ORF">BC6307_07130</name>
</gene>
<sequence>MEWEGDYYVKEKPQYVINNSCLYYGASYIGGREAIVHRTNYKQKTPILLSESQDLILIPTYSPEHMVCVWFMFHQISRVATGLLY</sequence>
<accession>A0A223KNT2</accession>
<dbReference type="KEGG" id="bcoh:BC6307_07130"/>
<dbReference type="InterPro" id="IPR010461">
    <property type="entry name" value="ComK"/>
</dbReference>
<dbReference type="AlphaFoldDB" id="A0A223KNT2"/>
<dbReference type="Proteomes" id="UP000215224">
    <property type="component" value="Chromosome"/>
</dbReference>
<dbReference type="Pfam" id="PF06338">
    <property type="entry name" value="ComK"/>
    <property type="match status" value="1"/>
</dbReference>
<name>A0A223KNT2_9BACI</name>
<protein>
    <submittedName>
        <fullName evidence="1">Uncharacterized protein</fullName>
    </submittedName>
</protein>
<dbReference type="EMBL" id="CP018866">
    <property type="protein sequence ID" value="AST91066.1"/>
    <property type="molecule type" value="Genomic_DNA"/>
</dbReference>
<evidence type="ECO:0000313" key="1">
    <source>
        <dbReference type="EMBL" id="AST91066.1"/>
    </source>
</evidence>
<proteinExistence type="predicted"/>
<reference evidence="1 2" key="1">
    <citation type="submission" date="2016-12" db="EMBL/GenBank/DDBJ databases">
        <title>The whole genome sequencing and assembly of Bacillus cohnii DSM 6307T strain.</title>
        <authorList>
            <person name="Lee Y.-J."/>
            <person name="Yi H."/>
            <person name="Bahn Y.-S."/>
            <person name="Kim J.F."/>
            <person name="Lee D.-W."/>
        </authorList>
    </citation>
    <scope>NUCLEOTIDE SEQUENCE [LARGE SCALE GENOMIC DNA]</scope>
    <source>
        <strain evidence="1 2">DSM 6307</strain>
    </source>
</reference>
<keyword evidence="2" id="KW-1185">Reference proteome</keyword>
<dbReference type="GO" id="GO:0030420">
    <property type="term" value="P:establishment of competence for transformation"/>
    <property type="evidence" value="ECO:0007669"/>
    <property type="project" value="InterPro"/>
</dbReference>
<organism evidence="1 2">
    <name type="scientific">Sutcliffiella cohnii</name>
    <dbReference type="NCBI Taxonomy" id="33932"/>
    <lineage>
        <taxon>Bacteria</taxon>
        <taxon>Bacillati</taxon>
        <taxon>Bacillota</taxon>
        <taxon>Bacilli</taxon>
        <taxon>Bacillales</taxon>
        <taxon>Bacillaceae</taxon>
        <taxon>Sutcliffiella</taxon>
    </lineage>
</organism>
<dbReference type="RefSeq" id="WP_084380114.1">
    <property type="nucleotide sequence ID" value="NZ_CP018866.1"/>
</dbReference>